<dbReference type="PANTHER" id="PTHR36488">
    <property type="entry name" value="CASP-LIKE PROTEIN 1U1"/>
    <property type="match status" value="1"/>
</dbReference>
<keyword evidence="4 8" id="KW-1003">Cell membrane</keyword>
<accession>A0A1S2YQE8</accession>
<dbReference type="RefSeq" id="XP_004508310.1">
    <property type="nucleotide sequence ID" value="XM_004508253.3"/>
</dbReference>
<organism evidence="11 12">
    <name type="scientific">Cicer arietinum</name>
    <name type="common">Chickpea</name>
    <name type="synonym">Garbanzo</name>
    <dbReference type="NCBI Taxonomy" id="3827"/>
    <lineage>
        <taxon>Eukaryota</taxon>
        <taxon>Viridiplantae</taxon>
        <taxon>Streptophyta</taxon>
        <taxon>Embryophyta</taxon>
        <taxon>Tracheophyta</taxon>
        <taxon>Spermatophyta</taxon>
        <taxon>Magnoliopsida</taxon>
        <taxon>eudicotyledons</taxon>
        <taxon>Gunneridae</taxon>
        <taxon>Pentapetalae</taxon>
        <taxon>rosids</taxon>
        <taxon>fabids</taxon>
        <taxon>Fabales</taxon>
        <taxon>Fabaceae</taxon>
        <taxon>Papilionoideae</taxon>
        <taxon>50 kb inversion clade</taxon>
        <taxon>NPAAA clade</taxon>
        <taxon>Hologalegina</taxon>
        <taxon>IRL clade</taxon>
        <taxon>Cicereae</taxon>
        <taxon>Cicer</taxon>
    </lineage>
</organism>
<keyword evidence="7 8" id="KW-0472">Membrane</keyword>
<dbReference type="Pfam" id="PF04535">
    <property type="entry name" value="CASP_dom"/>
    <property type="match status" value="1"/>
</dbReference>
<reference evidence="12" key="2">
    <citation type="submission" date="2025-08" db="UniProtKB">
        <authorList>
            <consortium name="RefSeq"/>
        </authorList>
    </citation>
    <scope>IDENTIFICATION</scope>
    <source>
        <tissue evidence="12">Etiolated seedlings</tissue>
    </source>
</reference>
<dbReference type="PANTHER" id="PTHR36488:SF8">
    <property type="entry name" value="CASP-LIKE PROTEIN 1U1"/>
    <property type="match status" value="1"/>
</dbReference>
<dbReference type="KEGG" id="cam:101505592"/>
<proteinExistence type="inferred from homology"/>
<feature type="transmembrane region" description="Helical" evidence="8">
    <location>
        <begin position="159"/>
        <end position="183"/>
    </location>
</feature>
<evidence type="ECO:0000256" key="8">
    <source>
        <dbReference type="RuleBase" id="RU361233"/>
    </source>
</evidence>
<comment type="similarity">
    <text evidence="2 8">Belongs to the Casparian strip membrane proteins (CASP) family.</text>
</comment>
<sequence length="192" mass="20532">MASSGDPEYKSSSTPVPGSGTGTGSGGVDYFKFDLILRFLLFAASLVAVVVMVTGNQTEYIPLPRPAKFRYSPAFVYFVAAFSVSGLYGIITTLASLSAIRKPNLKTKLLLQFIFWDALILGITASAAGTAGGVAYLGLKGNNHVDWHKICNIYDKFCRHIGSSVAVGVFGSIVLVLLIWISAHSIHSRVPK</sequence>
<dbReference type="InterPro" id="IPR006702">
    <property type="entry name" value="CASP_dom"/>
</dbReference>
<evidence type="ECO:0000256" key="4">
    <source>
        <dbReference type="ARBA" id="ARBA00022475"/>
    </source>
</evidence>
<evidence type="ECO:0000313" key="11">
    <source>
        <dbReference type="Proteomes" id="UP000087171"/>
    </source>
</evidence>
<dbReference type="eggNOG" id="ENOG502S2UF">
    <property type="taxonomic scope" value="Eukaryota"/>
</dbReference>
<name>A0A1S2YQE8_CICAR</name>
<evidence type="ECO:0000256" key="5">
    <source>
        <dbReference type="ARBA" id="ARBA00022692"/>
    </source>
</evidence>
<keyword evidence="6 8" id="KW-1133">Transmembrane helix</keyword>
<dbReference type="NCBIfam" id="TIGR01569">
    <property type="entry name" value="A_tha_TIGR01569"/>
    <property type="match status" value="1"/>
</dbReference>
<dbReference type="Proteomes" id="UP000087171">
    <property type="component" value="Chromosome Ca7"/>
</dbReference>
<comment type="subunit">
    <text evidence="3 8">Homodimer and heterodimers.</text>
</comment>
<evidence type="ECO:0000256" key="2">
    <source>
        <dbReference type="ARBA" id="ARBA00007651"/>
    </source>
</evidence>
<dbReference type="InterPro" id="IPR006459">
    <property type="entry name" value="CASP/CASPL"/>
</dbReference>
<comment type="subcellular location">
    <subcellularLocation>
        <location evidence="1 8">Cell membrane</location>
        <topology evidence="1 8">Multi-pass membrane protein</topology>
    </subcellularLocation>
</comment>
<gene>
    <name evidence="12" type="primary">LOC101505592</name>
</gene>
<reference evidence="11" key="1">
    <citation type="journal article" date="2013" name="Nat. Biotechnol.">
        <title>Draft genome sequence of chickpea (Cicer arietinum) provides a resource for trait improvement.</title>
        <authorList>
            <person name="Varshney R.K."/>
            <person name="Song C."/>
            <person name="Saxena R.K."/>
            <person name="Azam S."/>
            <person name="Yu S."/>
            <person name="Sharpe A.G."/>
            <person name="Cannon S."/>
            <person name="Baek J."/>
            <person name="Rosen B.D."/>
            <person name="Tar'an B."/>
            <person name="Millan T."/>
            <person name="Zhang X."/>
            <person name="Ramsay L.D."/>
            <person name="Iwata A."/>
            <person name="Wang Y."/>
            <person name="Nelson W."/>
            <person name="Farmer A.D."/>
            <person name="Gaur P.M."/>
            <person name="Soderlund C."/>
            <person name="Penmetsa R.V."/>
            <person name="Xu C."/>
            <person name="Bharti A.K."/>
            <person name="He W."/>
            <person name="Winter P."/>
            <person name="Zhao S."/>
            <person name="Hane J.K."/>
            <person name="Carrasquilla-Garcia N."/>
            <person name="Condie J.A."/>
            <person name="Upadhyaya H.D."/>
            <person name="Luo M.C."/>
            <person name="Thudi M."/>
            <person name="Gowda C.L."/>
            <person name="Singh N.P."/>
            <person name="Lichtenzveig J."/>
            <person name="Gali K.K."/>
            <person name="Rubio J."/>
            <person name="Nadarajan N."/>
            <person name="Dolezel J."/>
            <person name="Bansal K.C."/>
            <person name="Xu X."/>
            <person name="Edwards D."/>
            <person name="Zhang G."/>
            <person name="Kahl G."/>
            <person name="Gil J."/>
            <person name="Singh K.B."/>
            <person name="Datta S.K."/>
            <person name="Jackson S.A."/>
            <person name="Wang J."/>
            <person name="Cook D.R."/>
        </authorList>
    </citation>
    <scope>NUCLEOTIDE SEQUENCE [LARGE SCALE GENOMIC DNA]</scope>
    <source>
        <strain evidence="11">cv. CDC Frontier</strain>
    </source>
</reference>
<dbReference type="AlphaFoldDB" id="A0A1S2YQE8"/>
<feature type="transmembrane region" description="Helical" evidence="8">
    <location>
        <begin position="74"/>
        <end position="97"/>
    </location>
</feature>
<protein>
    <recommendedName>
        <fullName evidence="8">CASP-like protein</fullName>
    </recommendedName>
</protein>
<feature type="transmembrane region" description="Helical" evidence="8">
    <location>
        <begin position="109"/>
        <end position="139"/>
    </location>
</feature>
<keyword evidence="11" id="KW-1185">Reference proteome</keyword>
<dbReference type="InterPro" id="IPR044173">
    <property type="entry name" value="CASPL"/>
</dbReference>
<dbReference type="GeneID" id="101505592"/>
<feature type="region of interest" description="Disordered" evidence="9">
    <location>
        <begin position="1"/>
        <end position="21"/>
    </location>
</feature>
<evidence type="ECO:0000259" key="10">
    <source>
        <dbReference type="Pfam" id="PF04535"/>
    </source>
</evidence>
<evidence type="ECO:0000256" key="7">
    <source>
        <dbReference type="ARBA" id="ARBA00023136"/>
    </source>
</evidence>
<evidence type="ECO:0000256" key="9">
    <source>
        <dbReference type="SAM" id="MobiDB-lite"/>
    </source>
</evidence>
<evidence type="ECO:0000256" key="3">
    <source>
        <dbReference type="ARBA" id="ARBA00011489"/>
    </source>
</evidence>
<dbReference type="OrthoDB" id="1926504at2759"/>
<dbReference type="GO" id="GO:0005886">
    <property type="term" value="C:plasma membrane"/>
    <property type="evidence" value="ECO:0007669"/>
    <property type="project" value="UniProtKB-SubCell"/>
</dbReference>
<dbReference type="PaxDb" id="3827-XP_004508310.1"/>
<evidence type="ECO:0000313" key="12">
    <source>
        <dbReference type="RefSeq" id="XP_004508310.1"/>
    </source>
</evidence>
<feature type="domain" description="Casparian strip membrane protein" evidence="10">
    <location>
        <begin position="32"/>
        <end position="173"/>
    </location>
</feature>
<evidence type="ECO:0000256" key="1">
    <source>
        <dbReference type="ARBA" id="ARBA00004651"/>
    </source>
</evidence>
<feature type="transmembrane region" description="Helical" evidence="8">
    <location>
        <begin position="35"/>
        <end position="54"/>
    </location>
</feature>
<dbReference type="STRING" id="3827.A0A1S2YQE8"/>
<evidence type="ECO:0000256" key="6">
    <source>
        <dbReference type="ARBA" id="ARBA00022989"/>
    </source>
</evidence>
<keyword evidence="5 8" id="KW-0812">Transmembrane</keyword>